<gene>
    <name evidence="2" type="ORF">PECUL_23A052785</name>
</gene>
<feature type="non-terminal residue" evidence="2">
    <location>
        <position position="1"/>
    </location>
</feature>
<sequence>LDMQRPALSGQDSGVVDVHFTHHRSRPQSQGPRISLPETERQYTGPAQEPAPLHSMDRCFPALF</sequence>
<evidence type="ECO:0000313" key="3">
    <source>
        <dbReference type="Proteomes" id="UP001295444"/>
    </source>
</evidence>
<name>A0AAD1T5P7_PELCU</name>
<feature type="non-terminal residue" evidence="2">
    <location>
        <position position="64"/>
    </location>
</feature>
<dbReference type="AlphaFoldDB" id="A0AAD1T5P7"/>
<dbReference type="Proteomes" id="UP001295444">
    <property type="component" value="Chromosome 10"/>
</dbReference>
<organism evidence="2 3">
    <name type="scientific">Pelobates cultripes</name>
    <name type="common">Western spadefoot toad</name>
    <dbReference type="NCBI Taxonomy" id="61616"/>
    <lineage>
        <taxon>Eukaryota</taxon>
        <taxon>Metazoa</taxon>
        <taxon>Chordata</taxon>
        <taxon>Craniata</taxon>
        <taxon>Vertebrata</taxon>
        <taxon>Euteleostomi</taxon>
        <taxon>Amphibia</taxon>
        <taxon>Batrachia</taxon>
        <taxon>Anura</taxon>
        <taxon>Pelobatoidea</taxon>
        <taxon>Pelobatidae</taxon>
        <taxon>Pelobates</taxon>
    </lineage>
</organism>
<evidence type="ECO:0000256" key="1">
    <source>
        <dbReference type="SAM" id="MobiDB-lite"/>
    </source>
</evidence>
<evidence type="ECO:0000313" key="2">
    <source>
        <dbReference type="EMBL" id="CAH2319736.1"/>
    </source>
</evidence>
<proteinExistence type="predicted"/>
<reference evidence="2" key="1">
    <citation type="submission" date="2022-03" db="EMBL/GenBank/DDBJ databases">
        <authorList>
            <person name="Alioto T."/>
            <person name="Alioto T."/>
            <person name="Gomez Garrido J."/>
        </authorList>
    </citation>
    <scope>NUCLEOTIDE SEQUENCE</scope>
</reference>
<feature type="region of interest" description="Disordered" evidence="1">
    <location>
        <begin position="1"/>
        <end position="56"/>
    </location>
</feature>
<accession>A0AAD1T5P7</accession>
<protein>
    <submittedName>
        <fullName evidence="2">Uncharacterized protein</fullName>
    </submittedName>
</protein>
<keyword evidence="3" id="KW-1185">Reference proteome</keyword>
<dbReference type="EMBL" id="OW240921">
    <property type="protein sequence ID" value="CAH2319736.1"/>
    <property type="molecule type" value="Genomic_DNA"/>
</dbReference>